<proteinExistence type="predicted"/>
<reference evidence="2" key="1">
    <citation type="submission" date="2019-09" db="EMBL/GenBank/DDBJ databases">
        <title>Draft genome information of white flower Hibiscus syriacus.</title>
        <authorList>
            <person name="Kim Y.-M."/>
        </authorList>
    </citation>
    <scope>NUCLEOTIDE SEQUENCE [LARGE SCALE GENOMIC DNA]</scope>
    <source>
        <strain evidence="2">YM2019G1</strain>
    </source>
</reference>
<feature type="compositionally biased region" description="Basic and acidic residues" evidence="1">
    <location>
        <begin position="88"/>
        <end position="97"/>
    </location>
</feature>
<evidence type="ECO:0000313" key="3">
    <source>
        <dbReference type="Proteomes" id="UP000436088"/>
    </source>
</evidence>
<dbReference type="Proteomes" id="UP000436088">
    <property type="component" value="Unassembled WGS sequence"/>
</dbReference>
<protein>
    <submittedName>
        <fullName evidence="2">Uncharacterized protein</fullName>
    </submittedName>
</protein>
<accession>A0A6A3D4K4</accession>
<gene>
    <name evidence="2" type="ORF">F3Y22_tig00000340pilonHSYRG00700</name>
</gene>
<organism evidence="2 3">
    <name type="scientific">Hibiscus syriacus</name>
    <name type="common">Rose of Sharon</name>
    <dbReference type="NCBI Taxonomy" id="106335"/>
    <lineage>
        <taxon>Eukaryota</taxon>
        <taxon>Viridiplantae</taxon>
        <taxon>Streptophyta</taxon>
        <taxon>Embryophyta</taxon>
        <taxon>Tracheophyta</taxon>
        <taxon>Spermatophyta</taxon>
        <taxon>Magnoliopsida</taxon>
        <taxon>eudicotyledons</taxon>
        <taxon>Gunneridae</taxon>
        <taxon>Pentapetalae</taxon>
        <taxon>rosids</taxon>
        <taxon>malvids</taxon>
        <taxon>Malvales</taxon>
        <taxon>Malvaceae</taxon>
        <taxon>Malvoideae</taxon>
        <taxon>Hibiscus</taxon>
    </lineage>
</organism>
<keyword evidence="3" id="KW-1185">Reference proteome</keyword>
<sequence>MQGEGDVPVASLQTLDNNTIASKDNAVQVHSSLEKDKHTVVQVVVNNENRVTREQELRMSQRTAKVSSRKVANKGLSTVQGLTRKGLKAREKDDRAPSKSILMEWLSSMNAELNHAQKLCDPPIHGNPRSTSQMEETVQWRENNTFEQFAQDDVQV</sequence>
<feature type="region of interest" description="Disordered" evidence="1">
    <location>
        <begin position="53"/>
        <end position="97"/>
    </location>
</feature>
<evidence type="ECO:0000256" key="1">
    <source>
        <dbReference type="SAM" id="MobiDB-lite"/>
    </source>
</evidence>
<dbReference type="AlphaFoldDB" id="A0A6A3D4K4"/>
<dbReference type="EMBL" id="VEPZ02000032">
    <property type="protein sequence ID" value="KAE8735587.1"/>
    <property type="molecule type" value="Genomic_DNA"/>
</dbReference>
<comment type="caution">
    <text evidence="2">The sequence shown here is derived from an EMBL/GenBank/DDBJ whole genome shotgun (WGS) entry which is preliminary data.</text>
</comment>
<name>A0A6A3D4K4_HIBSY</name>
<evidence type="ECO:0000313" key="2">
    <source>
        <dbReference type="EMBL" id="KAE8735587.1"/>
    </source>
</evidence>